<reference evidence="2 3" key="1">
    <citation type="submission" date="2013-07" db="EMBL/GenBank/DDBJ databases">
        <authorList>
            <person name="Stoco P.H."/>
            <person name="Wagner G."/>
            <person name="Gerber A."/>
            <person name="Zaha A."/>
            <person name="Thompson C."/>
            <person name="Bartholomeu D.C."/>
            <person name="Luckemeyer D.D."/>
            <person name="Bahia D."/>
            <person name="Loreto E."/>
            <person name="Prestes E.B."/>
            <person name="Lima F.M."/>
            <person name="Rodrigues-Luiz G."/>
            <person name="Vallejo G.A."/>
            <person name="Filho J.F."/>
            <person name="Monteiro K.M."/>
            <person name="Tyler K.M."/>
            <person name="de Almeida L.G."/>
            <person name="Ortiz M.F."/>
            <person name="Siervo M.A."/>
            <person name="de Moraes M.H."/>
            <person name="Cunha O.L."/>
            <person name="Mendonca-Neto R."/>
            <person name="Silva R."/>
            <person name="Teixeira S.M."/>
            <person name="Murta S.M."/>
            <person name="Sincero T.C."/>
            <person name="Mendes T.A."/>
            <person name="Urmenyi T.P."/>
            <person name="Silva V.G."/>
            <person name="da Rocha W.D."/>
            <person name="Andersson B."/>
            <person name="Romanha A.J."/>
            <person name="Steindel M."/>
            <person name="de Vasconcelos A.T."/>
            <person name="Grisard E.C."/>
        </authorList>
    </citation>
    <scope>NUCLEOTIDE SEQUENCE [LARGE SCALE GENOMIC DNA]</scope>
    <source>
        <strain evidence="2 3">SC58</strain>
    </source>
</reference>
<feature type="transmembrane region" description="Helical" evidence="1">
    <location>
        <begin position="351"/>
        <end position="369"/>
    </location>
</feature>
<comment type="caution">
    <text evidence="2">The sequence shown here is derived from an EMBL/GenBank/DDBJ whole genome shotgun (WGS) entry which is preliminary data.</text>
</comment>
<sequence>MSGGCNEKDKGASLLPHMSLLRCVLRMFRTALWDLCFPDEVTLYIDPLIRFIFTVYHLPPIALVLAITHSELQRIVWVLVVPVAQEMEKQPYDSSRMTTFILGIYHIFRRILPYATLGVAVATLGHKVLHCFLEAMVDAYSTRHGKDYPLLATRLRFIMEYRHRYYVFLVVLFLLVTVVLSGLHTSLFVAWPAREPWTVTSAWCIIAVQAIFVIGSGLSHKALPAHPFHWRRIVGIGDSKLAKFFCDTWWKSYVHYMRYIAIEMAVLLASITLFFRGPLYVLSSLAELVMYLNMPHLVGHTVMSMSTAIINMQRSLHWLKRHSDATLPVMLLTSPCQLSLVQAIYYFRNHYLTVALLIGVNTLLIVRVIDLVREFDVTEAGSVHWKYVGKDGLIPPQLSTLLEDAYETKLPRLEVVTLDLLIDIKAMKLHRDDELVDLERKQIVEYGSAQSFLYNGRFYAYTVPRLIFAQSSGLFGGVQFRRVYVLLRIITSCCFLVFTAFVCGLLFQAAFPQLRPWPVRVYASEDGSALTVDHIVVRMHFLSSQANVTPNLPLTSPVTASASAAFEWKNITSLGEDWYSSLCARTFYNISIWEISLLALASYLFNDDEVSEMLDFMSTHMGSDWVVRERHGTDCITLDSSTEPTGWDGYYDFYSSKHDLSVIAIRGTDMTSFRDFLINVNVFFDVVLYHLLSNIIPGAVILPSELIADLIRLASLPATTRREHETWKTLTASRNKGPRRCETNNYRRDFFVDVYNHLAFVGSHPNPPKHILLTGHSLGGAVASVIGSRMGIHAVSFSAPGISLSRKKFDLELQNIHHFVTRVTSSHDIFSMIGGTGGEEHHVECLAKTRELCHAMEFLVGTLWRSCGSIRARYPLIQSVL</sequence>
<dbReference type="CDD" id="cd00741">
    <property type="entry name" value="Lipase"/>
    <property type="match status" value="1"/>
</dbReference>
<dbReference type="InterPro" id="IPR029058">
    <property type="entry name" value="AB_hydrolase_fold"/>
</dbReference>
<dbReference type="EMBL" id="AUPL01005020">
    <property type="protein sequence ID" value="ESL07293.1"/>
    <property type="molecule type" value="Genomic_DNA"/>
</dbReference>
<evidence type="ECO:0000256" key="1">
    <source>
        <dbReference type="SAM" id="Phobius"/>
    </source>
</evidence>
<proteinExistence type="predicted"/>
<keyword evidence="1" id="KW-0812">Transmembrane</keyword>
<dbReference type="VEuPathDB" id="TriTrypDB:TRSC58_05020"/>
<evidence type="ECO:0000313" key="3">
    <source>
        <dbReference type="Proteomes" id="UP000031737"/>
    </source>
</evidence>
<gene>
    <name evidence="2" type="ORF">TRSC58_05020</name>
</gene>
<feature type="transmembrane region" description="Helical" evidence="1">
    <location>
        <begin position="259"/>
        <end position="282"/>
    </location>
</feature>
<dbReference type="Gene3D" id="3.40.50.1820">
    <property type="entry name" value="alpha/beta hydrolase"/>
    <property type="match status" value="1"/>
</dbReference>
<feature type="transmembrane region" description="Helical" evidence="1">
    <location>
        <begin position="485"/>
        <end position="507"/>
    </location>
</feature>
<dbReference type="AlphaFoldDB" id="A0A061IVW2"/>
<keyword evidence="3" id="KW-1185">Reference proteome</keyword>
<accession>A0A061IVW2</accession>
<feature type="transmembrane region" description="Helical" evidence="1">
    <location>
        <begin position="165"/>
        <end position="191"/>
    </location>
</feature>
<keyword evidence="1" id="KW-1133">Transmembrane helix</keyword>
<protein>
    <submittedName>
        <fullName evidence="2">Uncharacterized protein</fullName>
    </submittedName>
</protein>
<name>A0A061IVW2_TRYRA</name>
<dbReference type="SUPFAM" id="SSF53474">
    <property type="entry name" value="alpha/beta-Hydrolases"/>
    <property type="match status" value="1"/>
</dbReference>
<feature type="transmembrane region" description="Helical" evidence="1">
    <location>
        <begin position="197"/>
        <end position="218"/>
    </location>
</feature>
<dbReference type="Proteomes" id="UP000031737">
    <property type="component" value="Unassembled WGS sequence"/>
</dbReference>
<keyword evidence="1" id="KW-0472">Membrane</keyword>
<evidence type="ECO:0000313" key="2">
    <source>
        <dbReference type="EMBL" id="ESL07293.1"/>
    </source>
</evidence>
<dbReference type="OrthoDB" id="58570at2759"/>
<organism evidence="2 3">
    <name type="scientific">Trypanosoma rangeli SC58</name>
    <dbReference type="NCBI Taxonomy" id="429131"/>
    <lineage>
        <taxon>Eukaryota</taxon>
        <taxon>Discoba</taxon>
        <taxon>Euglenozoa</taxon>
        <taxon>Kinetoplastea</taxon>
        <taxon>Metakinetoplastina</taxon>
        <taxon>Trypanosomatida</taxon>
        <taxon>Trypanosomatidae</taxon>
        <taxon>Trypanosoma</taxon>
        <taxon>Herpetosoma</taxon>
    </lineage>
</organism>